<evidence type="ECO:0000256" key="1">
    <source>
        <dbReference type="SAM" id="MobiDB-lite"/>
    </source>
</evidence>
<dbReference type="KEGG" id="aee:IM676_01135"/>
<sequence length="104" mass="11445">MKPIKPLTSACRYCRHYQPEGRRGGMCQQLGSPVQASWKACSLALPPFAPSWESLEDAWGLPDATRVLGSSPTLATYPENTITTPVEEMATHISPEAKTQMVQR</sequence>
<reference evidence="3" key="1">
    <citation type="submission" date="2020-10" db="EMBL/GenBank/DDBJ databases">
        <title>Genome-based taxonomic classification of the species Anabaenopsis elenkinii.</title>
        <authorList>
            <person name="Delbaje E."/>
            <person name="Andreote A.P.D."/>
            <person name="Pellegrinetti T.A."/>
            <person name="Cruz R.B."/>
            <person name="Branco L.H.Z."/>
            <person name="Fiore M.F."/>
        </authorList>
    </citation>
    <scope>NUCLEOTIDE SEQUENCE [LARGE SCALE GENOMIC DNA]</scope>
    <source>
        <strain evidence="3">CCIBt3563</strain>
    </source>
</reference>
<evidence type="ECO:0000313" key="3">
    <source>
        <dbReference type="Proteomes" id="UP000593846"/>
    </source>
</evidence>
<gene>
    <name evidence="2" type="ORF">IM676_01135</name>
</gene>
<dbReference type="RefSeq" id="WP_200988609.1">
    <property type="nucleotide sequence ID" value="NZ_CP063311.1"/>
</dbReference>
<protein>
    <submittedName>
        <fullName evidence="2">Uncharacterized protein</fullName>
    </submittedName>
</protein>
<dbReference type="AlphaFoldDB" id="A0A7S6RDN3"/>
<keyword evidence="3" id="KW-1185">Reference proteome</keyword>
<feature type="region of interest" description="Disordered" evidence="1">
    <location>
        <begin position="78"/>
        <end position="104"/>
    </location>
</feature>
<name>A0A7S6RDN3_9CYAN</name>
<organism evidence="2 3">
    <name type="scientific">Anabaenopsis elenkinii CCIBt3563</name>
    <dbReference type="NCBI Taxonomy" id="2779889"/>
    <lineage>
        <taxon>Bacteria</taxon>
        <taxon>Bacillati</taxon>
        <taxon>Cyanobacteriota</taxon>
        <taxon>Cyanophyceae</taxon>
        <taxon>Nostocales</taxon>
        <taxon>Nodulariaceae</taxon>
        <taxon>Anabaenopsis</taxon>
    </lineage>
</organism>
<dbReference type="EMBL" id="CP063311">
    <property type="protein sequence ID" value="QOV22999.1"/>
    <property type="molecule type" value="Genomic_DNA"/>
</dbReference>
<accession>A0A7S6RDN3</accession>
<proteinExistence type="predicted"/>
<evidence type="ECO:0000313" key="2">
    <source>
        <dbReference type="EMBL" id="QOV22999.1"/>
    </source>
</evidence>
<dbReference type="Proteomes" id="UP000593846">
    <property type="component" value="Chromosome"/>
</dbReference>